<feature type="domain" description="4'-phosphopantetheinyl transferase" evidence="3">
    <location>
        <begin position="125"/>
        <end position="203"/>
    </location>
</feature>
<accession>A0ABQ1CSI0</accession>
<evidence type="ECO:0000259" key="4">
    <source>
        <dbReference type="Pfam" id="PF17837"/>
    </source>
</evidence>
<dbReference type="EMBL" id="BLLN01000005">
    <property type="protein sequence ID" value="GFH73232.1"/>
    <property type="molecule type" value="Genomic_DNA"/>
</dbReference>
<evidence type="ECO:0000313" key="6">
    <source>
        <dbReference type="Proteomes" id="UP000472710"/>
    </source>
</evidence>
<dbReference type="Gene3D" id="3.90.470.20">
    <property type="entry name" value="4'-phosphopantetheinyl transferase domain"/>
    <property type="match status" value="1"/>
</dbReference>
<evidence type="ECO:0000256" key="2">
    <source>
        <dbReference type="SAM" id="MobiDB-lite"/>
    </source>
</evidence>
<evidence type="ECO:0000313" key="5">
    <source>
        <dbReference type="EMBL" id="GFH73232.1"/>
    </source>
</evidence>
<dbReference type="InterPro" id="IPR037143">
    <property type="entry name" value="4-PPantetheinyl_Trfase_dom_sf"/>
</dbReference>
<feature type="compositionally biased region" description="Basic residues" evidence="2">
    <location>
        <begin position="265"/>
        <end position="276"/>
    </location>
</feature>
<dbReference type="GeneID" id="95073579"/>
<dbReference type="RefSeq" id="WP_229831672.1">
    <property type="nucleotide sequence ID" value="NZ_BLLN01000005.1"/>
</dbReference>
<dbReference type="Pfam" id="PF01648">
    <property type="entry name" value="ACPS"/>
    <property type="match status" value="1"/>
</dbReference>
<feature type="domain" description="4'-phosphopantetheinyl transferase N-terminal" evidence="4">
    <location>
        <begin position="52"/>
        <end position="118"/>
    </location>
</feature>
<keyword evidence="6" id="KW-1185">Reference proteome</keyword>
<dbReference type="PRINTS" id="PR01399">
    <property type="entry name" value="ENTSNTHTASED"/>
</dbReference>
<dbReference type="Pfam" id="PF17837">
    <property type="entry name" value="4PPT_N"/>
    <property type="match status" value="1"/>
</dbReference>
<reference evidence="5 6" key="1">
    <citation type="submission" date="2020-02" db="EMBL/GenBank/DDBJ databases">
        <title>Whole genome shotgun sequence of Streptomyces diastaticus subsp. diastaticus NBRC 13412.</title>
        <authorList>
            <person name="Ichikawa N."/>
            <person name="Komaki H."/>
            <person name="Tamura T."/>
        </authorList>
    </citation>
    <scope>NUCLEOTIDE SEQUENCE [LARGE SCALE GENOMIC DNA]</scope>
    <source>
        <strain evidence="5 6">NBRC 13412</strain>
    </source>
</reference>
<protein>
    <submittedName>
        <fullName evidence="5">4'-phosphopantetheinyl transferase</fullName>
    </submittedName>
</protein>
<dbReference type="InterPro" id="IPR041354">
    <property type="entry name" value="4PPT_N"/>
</dbReference>
<evidence type="ECO:0000259" key="3">
    <source>
        <dbReference type="Pfam" id="PF01648"/>
    </source>
</evidence>
<dbReference type="InterPro" id="IPR003542">
    <property type="entry name" value="Enbac_synth_compD-like"/>
</dbReference>
<comment type="caution">
    <text evidence="5">The sequence shown here is derived from an EMBL/GenBank/DDBJ whole genome shotgun (WGS) entry which is preliminary data.</text>
</comment>
<proteinExistence type="predicted"/>
<organism evidence="5 6">
    <name type="scientific">Streptomyces diastaticus subsp. diastaticus</name>
    <dbReference type="NCBI Taxonomy" id="68040"/>
    <lineage>
        <taxon>Bacteria</taxon>
        <taxon>Bacillati</taxon>
        <taxon>Actinomycetota</taxon>
        <taxon>Actinomycetes</taxon>
        <taxon>Kitasatosporales</taxon>
        <taxon>Streptomycetaceae</taxon>
        <taxon>Streptomyces</taxon>
        <taxon>Streptomyces diastaticus group</taxon>
    </lineage>
</organism>
<name>A0ABQ1CSI0_STRDI</name>
<dbReference type="PANTHER" id="PTHR38096:SF1">
    <property type="entry name" value="ENTEROBACTIN SYNTHASE COMPONENT D"/>
    <property type="match status" value="1"/>
</dbReference>
<dbReference type="GO" id="GO:0016740">
    <property type="term" value="F:transferase activity"/>
    <property type="evidence" value="ECO:0007669"/>
    <property type="project" value="UniProtKB-KW"/>
</dbReference>
<keyword evidence="1 5" id="KW-0808">Transferase</keyword>
<feature type="region of interest" description="Disordered" evidence="2">
    <location>
        <begin position="249"/>
        <end position="276"/>
    </location>
</feature>
<dbReference type="SUPFAM" id="SSF56214">
    <property type="entry name" value="4'-phosphopantetheinyl transferase"/>
    <property type="match status" value="1"/>
</dbReference>
<dbReference type="Proteomes" id="UP000472710">
    <property type="component" value="Unassembled WGS sequence"/>
</dbReference>
<dbReference type="PANTHER" id="PTHR38096">
    <property type="entry name" value="ENTEROBACTIN SYNTHASE COMPONENT D"/>
    <property type="match status" value="1"/>
</dbReference>
<evidence type="ECO:0000256" key="1">
    <source>
        <dbReference type="ARBA" id="ARBA00022679"/>
    </source>
</evidence>
<gene>
    <name evidence="5" type="ORF">Sdia_40000</name>
</gene>
<sequence>MAGTSLNDMPSATACGCMGTSALLAGLLPRGIEVSELFADPPDVTSSLYPEEVDLVARAVEKRRREFAAVRMCARTAMARLGVPSAPSLPGEHRSPVWPDGIVGSMTHCDGYRAAAVARRSVVISIGVDAEPHDPLPDGVEEAVLLSEERDAALRLSERRPDTAWDRLIFSAKESVFKAWFPMTAQWLDFSECVVAPDPDRGTFTATLLVPGPVVAGERIQHFTGRWRTRGGIEQGHVATAVLVGIVDPSRAGRDPDPPLVRAAGKSHRQRGKRST</sequence>
<dbReference type="InterPro" id="IPR008278">
    <property type="entry name" value="4-PPantetheinyl_Trfase_dom"/>
</dbReference>